<dbReference type="Pfam" id="PF06105">
    <property type="entry name" value="Aph-1"/>
    <property type="match status" value="1"/>
</dbReference>
<keyword evidence="3 7" id="KW-0812">Transmembrane</keyword>
<keyword evidence="9" id="KW-1185">Reference proteome</keyword>
<evidence type="ECO:0000313" key="9">
    <source>
        <dbReference type="Proteomes" id="UP000015104"/>
    </source>
</evidence>
<dbReference type="EnsemblMetazoa" id="tetur11g04630.1">
    <property type="protein sequence ID" value="tetur11g04630.1"/>
    <property type="gene ID" value="tetur11g04630"/>
</dbReference>
<feature type="transmembrane region" description="Helical" evidence="7">
    <location>
        <begin position="151"/>
        <end position="173"/>
    </location>
</feature>
<evidence type="ECO:0000256" key="2">
    <source>
        <dbReference type="ARBA" id="ARBA00005577"/>
    </source>
</evidence>
<dbReference type="GO" id="GO:0016485">
    <property type="term" value="P:protein processing"/>
    <property type="evidence" value="ECO:0007669"/>
    <property type="project" value="InterPro"/>
</dbReference>
<dbReference type="GO" id="GO:0007219">
    <property type="term" value="P:Notch signaling pathway"/>
    <property type="evidence" value="ECO:0007669"/>
    <property type="project" value="UniProtKB-KW"/>
</dbReference>
<evidence type="ECO:0000256" key="5">
    <source>
        <dbReference type="ARBA" id="ARBA00022989"/>
    </source>
</evidence>
<proteinExistence type="inferred from homology"/>
<keyword evidence="4" id="KW-0914">Notch signaling pathway</keyword>
<protein>
    <recommendedName>
        <fullName evidence="10">Gamma-secretase subunit Aph-1</fullName>
    </recommendedName>
</protein>
<dbReference type="PANTHER" id="PTHR12889">
    <property type="entry name" value="GAMMA-SECRETASE SUBUNIT APH-1"/>
    <property type="match status" value="1"/>
</dbReference>
<sequence length="245" mass="27060">MTLIEFCGCALIAFGPPMTMFCLTVANNPIYIIIMISSCFFWLCALLTSSFLWAIVVPLKETLAFGVIFSVLIQEIFRYLFYYILKKAQTGLQKVSEVGNKGSIQSIRWLSLSYVSGFGFGIMSGAFSLVNVLADATGPGTVGLYGDSPKFFISSAFITLTFILLHTFWGIIFFDSCDKGCKYRIAYVILSHLTVSSLTFFNQLQFYLASLIPCYLITIITGVIAYQCSGGTLKSLKECLPFSLG</sequence>
<evidence type="ECO:0000256" key="1">
    <source>
        <dbReference type="ARBA" id="ARBA00004141"/>
    </source>
</evidence>
<dbReference type="STRING" id="32264.T1KHJ6"/>
<dbReference type="AlphaFoldDB" id="T1KHJ6"/>
<reference evidence="9" key="1">
    <citation type="submission" date="2011-08" db="EMBL/GenBank/DDBJ databases">
        <authorList>
            <person name="Rombauts S."/>
        </authorList>
    </citation>
    <scope>NUCLEOTIDE SEQUENCE</scope>
    <source>
        <strain evidence="9">London</strain>
    </source>
</reference>
<keyword evidence="5 7" id="KW-1133">Transmembrane helix</keyword>
<name>T1KHJ6_TETUR</name>
<evidence type="ECO:0000256" key="7">
    <source>
        <dbReference type="SAM" id="Phobius"/>
    </source>
</evidence>
<organism evidence="8 9">
    <name type="scientific">Tetranychus urticae</name>
    <name type="common">Two-spotted spider mite</name>
    <dbReference type="NCBI Taxonomy" id="32264"/>
    <lineage>
        <taxon>Eukaryota</taxon>
        <taxon>Metazoa</taxon>
        <taxon>Ecdysozoa</taxon>
        <taxon>Arthropoda</taxon>
        <taxon>Chelicerata</taxon>
        <taxon>Arachnida</taxon>
        <taxon>Acari</taxon>
        <taxon>Acariformes</taxon>
        <taxon>Trombidiformes</taxon>
        <taxon>Prostigmata</taxon>
        <taxon>Eleutherengona</taxon>
        <taxon>Raphignathae</taxon>
        <taxon>Tetranychoidea</taxon>
        <taxon>Tetranychidae</taxon>
        <taxon>Tetranychus</taxon>
    </lineage>
</organism>
<dbReference type="Proteomes" id="UP000015104">
    <property type="component" value="Unassembled WGS sequence"/>
</dbReference>
<comment type="similarity">
    <text evidence="2">Belongs to the APH-1 family.</text>
</comment>
<accession>T1KHJ6</accession>
<dbReference type="OrthoDB" id="6507463at2759"/>
<dbReference type="EMBL" id="CAEY01000075">
    <property type="status" value="NOT_ANNOTATED_CDS"/>
    <property type="molecule type" value="Genomic_DNA"/>
</dbReference>
<dbReference type="OMA" id="PTYIIMF"/>
<evidence type="ECO:0008006" key="10">
    <source>
        <dbReference type="Google" id="ProtNLM"/>
    </source>
</evidence>
<dbReference type="HOGENOM" id="CLU_086389_0_0_1"/>
<feature type="transmembrane region" description="Helical" evidence="7">
    <location>
        <begin position="106"/>
        <end position="131"/>
    </location>
</feature>
<comment type="subcellular location">
    <subcellularLocation>
        <location evidence="1">Membrane</location>
        <topology evidence="1">Multi-pass membrane protein</topology>
    </subcellularLocation>
</comment>
<evidence type="ECO:0000256" key="3">
    <source>
        <dbReference type="ARBA" id="ARBA00022692"/>
    </source>
</evidence>
<feature type="transmembrane region" description="Helical" evidence="7">
    <location>
        <begin position="30"/>
        <end position="56"/>
    </location>
</feature>
<dbReference type="InterPro" id="IPR009294">
    <property type="entry name" value="Aph-1"/>
</dbReference>
<evidence type="ECO:0000256" key="4">
    <source>
        <dbReference type="ARBA" id="ARBA00022976"/>
    </source>
</evidence>
<evidence type="ECO:0000256" key="6">
    <source>
        <dbReference type="ARBA" id="ARBA00023136"/>
    </source>
</evidence>
<reference evidence="8" key="2">
    <citation type="submission" date="2015-06" db="UniProtKB">
        <authorList>
            <consortium name="EnsemblMetazoa"/>
        </authorList>
    </citation>
    <scope>IDENTIFICATION</scope>
</reference>
<keyword evidence="6 7" id="KW-0472">Membrane</keyword>
<dbReference type="eggNOG" id="KOG3972">
    <property type="taxonomic scope" value="Eukaryota"/>
</dbReference>
<evidence type="ECO:0000313" key="8">
    <source>
        <dbReference type="EnsemblMetazoa" id="tetur11g04630.1"/>
    </source>
</evidence>
<dbReference type="GO" id="GO:0016020">
    <property type="term" value="C:membrane"/>
    <property type="evidence" value="ECO:0007669"/>
    <property type="project" value="UniProtKB-SubCell"/>
</dbReference>
<gene>
    <name evidence="8" type="primary">107364214</name>
</gene>
<feature type="transmembrane region" description="Helical" evidence="7">
    <location>
        <begin position="62"/>
        <end position="85"/>
    </location>
</feature>
<feature type="transmembrane region" description="Helical" evidence="7">
    <location>
        <begin position="207"/>
        <end position="226"/>
    </location>
</feature>